<dbReference type="PANTHER" id="PTHR40572:SF1">
    <property type="entry name" value="PROTEIN BAX"/>
    <property type="match status" value="1"/>
</dbReference>
<reference evidence="2" key="1">
    <citation type="submission" date="2021-04" db="EMBL/GenBank/DDBJ databases">
        <authorList>
            <person name="Zhang D.-C."/>
        </authorList>
    </citation>
    <scope>NUCLEOTIDE SEQUENCE</scope>
    <source>
        <strain evidence="2">CGMCC 1.15697</strain>
    </source>
</reference>
<feature type="domain" description="Mannosyl-glycoprotein endo-beta-N-acetylglucosamidase-like" evidence="1">
    <location>
        <begin position="226"/>
        <end position="315"/>
    </location>
</feature>
<proteinExistence type="predicted"/>
<organism evidence="2 3">
    <name type="scientific">Marivibrio halodurans</name>
    <dbReference type="NCBI Taxonomy" id="2039722"/>
    <lineage>
        <taxon>Bacteria</taxon>
        <taxon>Pseudomonadati</taxon>
        <taxon>Pseudomonadota</taxon>
        <taxon>Alphaproteobacteria</taxon>
        <taxon>Rhodospirillales</taxon>
        <taxon>Rhodospirillaceae</taxon>
        <taxon>Marivibrio</taxon>
    </lineage>
</organism>
<name>A0A8J7S2K4_9PROT</name>
<dbReference type="PANTHER" id="PTHR40572">
    <property type="entry name" value="PROTEIN BAX"/>
    <property type="match status" value="1"/>
</dbReference>
<evidence type="ECO:0000313" key="3">
    <source>
        <dbReference type="Proteomes" id="UP000672602"/>
    </source>
</evidence>
<comment type="caution">
    <text evidence="2">The sequence shown here is derived from an EMBL/GenBank/DDBJ whole genome shotgun (WGS) entry which is preliminary data.</text>
</comment>
<dbReference type="EMBL" id="JAGMWN010000010">
    <property type="protein sequence ID" value="MBP5858715.1"/>
    <property type="molecule type" value="Genomic_DNA"/>
</dbReference>
<dbReference type="Gene3D" id="1.10.530.10">
    <property type="match status" value="1"/>
</dbReference>
<dbReference type="InterPro" id="IPR053195">
    <property type="entry name" value="Bax-like"/>
</dbReference>
<dbReference type="GO" id="GO:0004040">
    <property type="term" value="F:amidase activity"/>
    <property type="evidence" value="ECO:0007669"/>
    <property type="project" value="InterPro"/>
</dbReference>
<sequence length="369" mass="40289">MNDSRDDIAEGEAPEGRPRSGVFSVVREKWLAGAMLGAGVVAAGLWALQPGDGSGAITASLRDMPVIDQRTLEAAEFGPRAAAAAELSDAAAATAAGRTQLAHVPSATVDQLESRFERHNYSLQTVKASNAEVPRIVPLSIPSDLREVQEVDRKKQVFLQMVLPLVLMVNERLLEQRERLKELAAKLARGETLAPSQRVWLDEMYATYKLEDDEDIDLLLRRVDVVPPSLALAQAAIESGWGTSRFAREGNALFGQWVWGDEVDGIVPKDRQTGKTHKIRAFETPLEAVAAYIKNLNTHRAYRKLRVMRAALREQGAGLNGLTLAGGLESYSEKGMKYVALVRNIIAANGLRPLDRARLAGSPRQPSNV</sequence>
<dbReference type="AlphaFoldDB" id="A0A8J7S2K4"/>
<dbReference type="InterPro" id="IPR002901">
    <property type="entry name" value="MGlyc_endo_b_GlcNAc-like_dom"/>
</dbReference>
<accession>A0A8J7S2K4</accession>
<evidence type="ECO:0000259" key="1">
    <source>
        <dbReference type="Pfam" id="PF01832"/>
    </source>
</evidence>
<dbReference type="Pfam" id="PF01832">
    <property type="entry name" value="Glucosaminidase"/>
    <property type="match status" value="1"/>
</dbReference>
<dbReference type="Proteomes" id="UP000672602">
    <property type="component" value="Unassembled WGS sequence"/>
</dbReference>
<evidence type="ECO:0000313" key="2">
    <source>
        <dbReference type="EMBL" id="MBP5858715.1"/>
    </source>
</evidence>
<protein>
    <submittedName>
        <fullName evidence="2">Glucosaminidase domain-containing protein</fullName>
    </submittedName>
</protein>
<dbReference type="RefSeq" id="WP_210683301.1">
    <property type="nucleotide sequence ID" value="NZ_JAGMWN010000010.1"/>
</dbReference>
<keyword evidence="3" id="KW-1185">Reference proteome</keyword>
<gene>
    <name evidence="2" type="ORF">KAJ83_16970</name>
</gene>